<dbReference type="AlphaFoldDB" id="A0A4S2MZ75"/>
<keyword evidence="2" id="KW-1185">Reference proteome</keyword>
<gene>
    <name evidence="1" type="ORF">EX30DRAFT_347997</name>
</gene>
<dbReference type="EMBL" id="ML220116">
    <property type="protein sequence ID" value="TGZ82102.1"/>
    <property type="molecule type" value="Genomic_DNA"/>
</dbReference>
<protein>
    <recommendedName>
        <fullName evidence="3">Retrotransposon gag domain-containing protein</fullName>
    </recommendedName>
</protein>
<proteinExistence type="predicted"/>
<dbReference type="Proteomes" id="UP000298138">
    <property type="component" value="Unassembled WGS sequence"/>
</dbReference>
<sequence length="222" mass="25983">MTNLIHAMTPLNVSLKEKSFFSGLDEETLPYFNGTENVQEVFTFLSEMERKLKRRSMAIEWPNDIGPLRCKEWVEMTLDRLTGNLYIWGNVHGNRLRKASWETFMGAFKLHFAPFSAIRDESIKFEELQLQTETGMVADFNVKFLRLMNFLNDYKEYRLTPVQEQVAYEMKVSPNSFARKELIDYNLSQQISGLEVTLYGIMDYVKLIDDMHNVPSMSCDLE</sequence>
<reference evidence="1 2" key="1">
    <citation type="submission" date="2019-04" db="EMBL/GenBank/DDBJ databases">
        <title>Comparative genomics and transcriptomics to analyze fruiting body development in filamentous ascomycetes.</title>
        <authorList>
            <consortium name="DOE Joint Genome Institute"/>
            <person name="Lutkenhaus R."/>
            <person name="Traeger S."/>
            <person name="Breuer J."/>
            <person name="Kuo A."/>
            <person name="Lipzen A."/>
            <person name="Pangilinan J."/>
            <person name="Dilworth D."/>
            <person name="Sandor L."/>
            <person name="Poggeler S."/>
            <person name="Barry K."/>
            <person name="Grigoriev I.V."/>
            <person name="Nowrousian M."/>
        </authorList>
    </citation>
    <scope>NUCLEOTIDE SEQUENCE [LARGE SCALE GENOMIC DNA]</scope>
    <source>
        <strain evidence="1 2">CBS 389.68</strain>
    </source>
</reference>
<dbReference type="InParanoid" id="A0A4S2MZ75"/>
<evidence type="ECO:0000313" key="1">
    <source>
        <dbReference type="EMBL" id="TGZ82102.1"/>
    </source>
</evidence>
<name>A0A4S2MZ75_9PEZI</name>
<organism evidence="1 2">
    <name type="scientific">Ascodesmis nigricans</name>
    <dbReference type="NCBI Taxonomy" id="341454"/>
    <lineage>
        <taxon>Eukaryota</taxon>
        <taxon>Fungi</taxon>
        <taxon>Dikarya</taxon>
        <taxon>Ascomycota</taxon>
        <taxon>Pezizomycotina</taxon>
        <taxon>Pezizomycetes</taxon>
        <taxon>Pezizales</taxon>
        <taxon>Ascodesmidaceae</taxon>
        <taxon>Ascodesmis</taxon>
    </lineage>
</organism>
<evidence type="ECO:0008006" key="3">
    <source>
        <dbReference type="Google" id="ProtNLM"/>
    </source>
</evidence>
<evidence type="ECO:0000313" key="2">
    <source>
        <dbReference type="Proteomes" id="UP000298138"/>
    </source>
</evidence>
<accession>A0A4S2MZ75</accession>